<dbReference type="SUPFAM" id="SSF56059">
    <property type="entry name" value="Glutathione synthetase ATP-binding domain-like"/>
    <property type="match status" value="1"/>
</dbReference>
<accession>A0A919UPZ3</accession>
<organism evidence="1 2">
    <name type="scientific">Acrocarpospora phusangensis</name>
    <dbReference type="NCBI Taxonomy" id="1070424"/>
    <lineage>
        <taxon>Bacteria</taxon>
        <taxon>Bacillati</taxon>
        <taxon>Actinomycetota</taxon>
        <taxon>Actinomycetes</taxon>
        <taxon>Streptosporangiales</taxon>
        <taxon>Streptosporangiaceae</taxon>
        <taxon>Acrocarpospora</taxon>
    </lineage>
</organism>
<name>A0A919UPZ3_9ACTN</name>
<evidence type="ECO:0000313" key="1">
    <source>
        <dbReference type="EMBL" id="GIH29299.1"/>
    </source>
</evidence>
<evidence type="ECO:0008006" key="3">
    <source>
        <dbReference type="Google" id="ProtNLM"/>
    </source>
</evidence>
<sequence>MDPERSLGHCPASGRAGTLALDKAWRQVQERVAAESLMDLAVHGRGDRPFPVRPALAVLHHAAEPVLRRRVQDLVECLNQLVRRYPADQELQDFLAVPPLLHHWIMQEPEPERLRVNYCRMDLLGGTLGTVRVLEFNPSSPGGVISSGMVNRFWRESRLGSTLAEWAPHPAPFESEDWFARWLLRFGREHAALRDRQRIALFHAHDSTKFELDQVHRQLARCGRDVVEIEPLDVGTVEDVRLGYLKYIPLEPGEVRRWDRFCARLVEGTLVVPNPLAQRWVAENKLCLAALSDPRFRRIFGEMDVDCLDTLVPYSRKLGDGVEADEVAERRAELVMKAPYSFHGRDVLIGTEFDARAWSREAHDPRHRGWLVQERVEAASVHTQDGEYLHDLVVPVLEGKVIGYSSRMNDGLLLNGAQGGGAYCIFSPHPIDNG</sequence>
<comment type="caution">
    <text evidence="1">The sequence shown here is derived from an EMBL/GenBank/DDBJ whole genome shotgun (WGS) entry which is preliminary data.</text>
</comment>
<protein>
    <recommendedName>
        <fullName evidence="3">Glutathionylspermidine synthase pre-ATP-grasp-like domain-containing protein</fullName>
    </recommendedName>
</protein>
<evidence type="ECO:0000313" key="2">
    <source>
        <dbReference type="Proteomes" id="UP000640052"/>
    </source>
</evidence>
<dbReference type="AlphaFoldDB" id="A0A919UPZ3"/>
<reference evidence="1" key="1">
    <citation type="submission" date="2021-01" db="EMBL/GenBank/DDBJ databases">
        <title>Whole genome shotgun sequence of Acrocarpospora phusangensis NBRC 108782.</title>
        <authorList>
            <person name="Komaki H."/>
            <person name="Tamura T."/>
        </authorList>
    </citation>
    <scope>NUCLEOTIDE SEQUENCE</scope>
    <source>
        <strain evidence="1">NBRC 108782</strain>
    </source>
</reference>
<keyword evidence="2" id="KW-1185">Reference proteome</keyword>
<dbReference type="EMBL" id="BOOA01000118">
    <property type="protein sequence ID" value="GIH29299.1"/>
    <property type="molecule type" value="Genomic_DNA"/>
</dbReference>
<proteinExistence type="predicted"/>
<gene>
    <name evidence="1" type="ORF">Aph01nite_76090</name>
</gene>
<dbReference type="Proteomes" id="UP000640052">
    <property type="component" value="Unassembled WGS sequence"/>
</dbReference>